<dbReference type="RefSeq" id="WP_228874601.1">
    <property type="nucleotide sequence ID" value="NZ_CAJQYX010000010.1"/>
</dbReference>
<dbReference type="Pfam" id="PF08327">
    <property type="entry name" value="AHSA1"/>
    <property type="match status" value="1"/>
</dbReference>
<dbReference type="Gene3D" id="3.30.530.20">
    <property type="match status" value="1"/>
</dbReference>
<dbReference type="InterPro" id="IPR013538">
    <property type="entry name" value="ASHA1/2-like_C"/>
</dbReference>
<dbReference type="CDD" id="cd08893">
    <property type="entry name" value="SRPBCC_CalC_Aha1-like_GntR-HTH"/>
    <property type="match status" value="1"/>
</dbReference>
<evidence type="ECO:0000256" key="1">
    <source>
        <dbReference type="ARBA" id="ARBA00006817"/>
    </source>
</evidence>
<dbReference type="Proteomes" id="UP000789704">
    <property type="component" value="Unassembled WGS sequence"/>
</dbReference>
<accession>A0A9N8RSR0</accession>
<feature type="domain" description="Activator of Hsp90 ATPase homologue 1/2-like C-terminal" evidence="2">
    <location>
        <begin position="17"/>
        <end position="141"/>
    </location>
</feature>
<proteinExistence type="inferred from homology"/>
<organism evidence="3 4">
    <name type="scientific">Paraburkholderia saeva</name>
    <dbReference type="NCBI Taxonomy" id="2777537"/>
    <lineage>
        <taxon>Bacteria</taxon>
        <taxon>Pseudomonadati</taxon>
        <taxon>Pseudomonadota</taxon>
        <taxon>Betaproteobacteria</taxon>
        <taxon>Burkholderiales</taxon>
        <taxon>Burkholderiaceae</taxon>
        <taxon>Paraburkholderia</taxon>
    </lineage>
</organism>
<keyword evidence="4" id="KW-1185">Reference proteome</keyword>
<comment type="similarity">
    <text evidence="1">Belongs to the AHA1 family.</text>
</comment>
<evidence type="ECO:0000313" key="3">
    <source>
        <dbReference type="EMBL" id="CAG4887906.1"/>
    </source>
</evidence>
<dbReference type="EMBL" id="CAJQZC010000001">
    <property type="protein sequence ID" value="CAG4887906.1"/>
    <property type="molecule type" value="Genomic_DNA"/>
</dbReference>
<evidence type="ECO:0000259" key="2">
    <source>
        <dbReference type="Pfam" id="PF08327"/>
    </source>
</evidence>
<dbReference type="InterPro" id="IPR023393">
    <property type="entry name" value="START-like_dom_sf"/>
</dbReference>
<comment type="caution">
    <text evidence="3">The sequence shown here is derived from an EMBL/GenBank/DDBJ whole genome shotgun (WGS) entry which is preliminary data.</text>
</comment>
<dbReference type="SUPFAM" id="SSF55961">
    <property type="entry name" value="Bet v1-like"/>
    <property type="match status" value="1"/>
</dbReference>
<name>A0A9N8RSR0_9BURK</name>
<gene>
    <name evidence="3" type="ORF">LMG31841_00542</name>
</gene>
<evidence type="ECO:0000313" key="4">
    <source>
        <dbReference type="Proteomes" id="UP000789704"/>
    </source>
</evidence>
<dbReference type="AlphaFoldDB" id="A0A9N8RSR0"/>
<sequence length="152" mass="17226">MASATASTFVYVTYIRTTPEQLWTALTSPEFTRQYWFGVVQETDWKVGSSWKMIFADGRIADTGEIVECDPPKRVVIKWRNEFRPELKEEGYSRCEIDLEAMDDAVKLTITHSMEKEGTQFIGAVSGGWPLILSNLKSLLETGKLVVPVKKT</sequence>
<reference evidence="3" key="1">
    <citation type="submission" date="2021-04" db="EMBL/GenBank/DDBJ databases">
        <authorList>
            <person name="Vanwijnsberghe S."/>
        </authorList>
    </citation>
    <scope>NUCLEOTIDE SEQUENCE</scope>
    <source>
        <strain evidence="3">LMG 31841</strain>
    </source>
</reference>
<protein>
    <recommendedName>
        <fullName evidence="2">Activator of Hsp90 ATPase homologue 1/2-like C-terminal domain-containing protein</fullName>
    </recommendedName>
</protein>